<feature type="binding site" evidence="5">
    <location>
        <position position="59"/>
    </location>
    <ligand>
        <name>S-adenosyl-L-methionine</name>
        <dbReference type="ChEBI" id="CHEBI:59789"/>
    </ligand>
</feature>
<evidence type="ECO:0000313" key="7">
    <source>
        <dbReference type="Proteomes" id="UP000217944"/>
    </source>
</evidence>
<dbReference type="InterPro" id="IPR004033">
    <property type="entry name" value="UbiE/COQ5_MeTrFase"/>
</dbReference>
<accession>A0A292YCW5</accession>
<dbReference type="GO" id="GO:0009234">
    <property type="term" value="P:menaquinone biosynthetic process"/>
    <property type="evidence" value="ECO:0007669"/>
    <property type="project" value="UniProtKB-UniRule"/>
</dbReference>
<comment type="function">
    <text evidence="5">Methyltransferase required for the conversion of demethylmenaquinol (DMKH2) to menaquinol (MKH2).</text>
</comment>
<dbReference type="GO" id="GO:0043770">
    <property type="term" value="F:demethylmenaquinone methyltransferase activity"/>
    <property type="evidence" value="ECO:0007669"/>
    <property type="project" value="UniProtKB-UniRule"/>
</dbReference>
<dbReference type="CDD" id="cd02440">
    <property type="entry name" value="AdoMet_MTases"/>
    <property type="match status" value="1"/>
</dbReference>
<evidence type="ECO:0000313" key="6">
    <source>
        <dbReference type="EMBL" id="GAX87548.1"/>
    </source>
</evidence>
<comment type="catalytic activity">
    <reaction evidence="5">
        <text>a 2-demethylmenaquinol + S-adenosyl-L-methionine = a menaquinol + S-adenosyl-L-homocysteine + H(+)</text>
        <dbReference type="Rhea" id="RHEA:42640"/>
        <dbReference type="Rhea" id="RHEA-COMP:9539"/>
        <dbReference type="Rhea" id="RHEA-COMP:9563"/>
        <dbReference type="ChEBI" id="CHEBI:15378"/>
        <dbReference type="ChEBI" id="CHEBI:18151"/>
        <dbReference type="ChEBI" id="CHEBI:55437"/>
        <dbReference type="ChEBI" id="CHEBI:57856"/>
        <dbReference type="ChEBI" id="CHEBI:59789"/>
        <dbReference type="EC" id="2.1.1.163"/>
    </reaction>
</comment>
<organism evidence="6 7">
    <name type="scientific">Lebetimonas natsushimae</name>
    <dbReference type="NCBI Taxonomy" id="1936991"/>
    <lineage>
        <taxon>Bacteria</taxon>
        <taxon>Pseudomonadati</taxon>
        <taxon>Campylobacterota</taxon>
        <taxon>Epsilonproteobacteria</taxon>
        <taxon>Nautiliales</taxon>
        <taxon>Nautiliaceae</taxon>
        <taxon>Lebetimonas</taxon>
    </lineage>
</organism>
<gene>
    <name evidence="5" type="primary">menG</name>
    <name evidence="6" type="ORF">LNAT_P0844</name>
</gene>
<dbReference type="UniPathway" id="UPA00079">
    <property type="reaction ID" value="UER00169"/>
</dbReference>
<comment type="pathway">
    <text evidence="5">Quinol/quinone metabolism; menaquinone biosynthesis; menaquinol from 1,4-dihydroxy-2-naphthoate: step 2/2.</text>
</comment>
<dbReference type="NCBIfam" id="TIGR01934">
    <property type="entry name" value="MenG_MenH_UbiE"/>
    <property type="match status" value="1"/>
</dbReference>
<evidence type="ECO:0000256" key="3">
    <source>
        <dbReference type="ARBA" id="ARBA00022679"/>
    </source>
</evidence>
<evidence type="ECO:0000256" key="2">
    <source>
        <dbReference type="ARBA" id="ARBA00022603"/>
    </source>
</evidence>
<dbReference type="EC" id="2.1.1.163" evidence="5"/>
<dbReference type="OrthoDB" id="9808140at2"/>
<dbReference type="Gene3D" id="3.40.50.150">
    <property type="entry name" value="Vaccinia Virus protein VP39"/>
    <property type="match status" value="1"/>
</dbReference>
<keyword evidence="3 5" id="KW-0808">Transferase</keyword>
<dbReference type="UniPathway" id="UPA00232"/>
<reference evidence="6 7" key="1">
    <citation type="journal article" date="2017" name="Syst. Appl. Microbiol.">
        <title>Lebetimonas natsushimae sp. nov., a novel strictly anaerobic, moderately thermophilic chemoautotroph isolated from a deep-sea hydrothermal vent polychaete nest in the Mid-Okinawa Trough.</title>
        <authorList>
            <person name="Nagata R."/>
            <person name="Takaki Y."/>
            <person name="Tame A."/>
            <person name="Nunoura T."/>
            <person name="Muto H."/>
            <person name="Mino S."/>
            <person name="Sawayama S."/>
            <person name="Takai K."/>
            <person name="Nakagawa S."/>
        </authorList>
    </citation>
    <scope>NUCLEOTIDE SEQUENCE [LARGE SCALE GENOMIC DNA]</scope>
    <source>
        <strain evidence="6 7">HS1857</strain>
    </source>
</reference>
<sequence>MLMQKKIVEMFDSIAPKYDIANRILSLGIDIKWRKEAIEETVKDIDKNNIRILDVACGTGDMIGIWQKTIKNKTLKICGLDPSKGMLEVAKKRFPQITFYNAYATEIPCEDSSFDVISISFGIRNVLEIEKALNEFNRILDKNGRLLILEFVRDNKNKKLRKCIDFYTNKFLPKIGGIITKNKEAYEYLPKSIENFYTVEELSNLLKKAGFEIKKVKLFNFSQVAMIIAQKI</sequence>
<feature type="binding site" evidence="5">
    <location>
        <position position="120"/>
    </location>
    <ligand>
        <name>S-adenosyl-L-methionine</name>
        <dbReference type="ChEBI" id="CHEBI:59789"/>
    </ligand>
</feature>
<dbReference type="EMBL" id="BDME01000001">
    <property type="protein sequence ID" value="GAX87548.1"/>
    <property type="molecule type" value="Genomic_DNA"/>
</dbReference>
<proteinExistence type="inferred from homology"/>
<dbReference type="PANTHER" id="PTHR43591:SF24">
    <property type="entry name" value="2-METHOXY-6-POLYPRENYL-1,4-BENZOQUINOL METHYLASE, MITOCHONDRIAL"/>
    <property type="match status" value="1"/>
</dbReference>
<keyword evidence="1 5" id="KW-0474">Menaquinone biosynthesis</keyword>
<dbReference type="PROSITE" id="PS01183">
    <property type="entry name" value="UBIE_1"/>
    <property type="match status" value="1"/>
</dbReference>
<evidence type="ECO:0000256" key="5">
    <source>
        <dbReference type="HAMAP-Rule" id="MF_01813"/>
    </source>
</evidence>
<comment type="similarity">
    <text evidence="5">Belongs to the class I-like SAM-binding methyltransferase superfamily. MenG/UbiE family.</text>
</comment>
<dbReference type="RefSeq" id="WP_096258677.1">
    <property type="nucleotide sequence ID" value="NZ_BDME01000001.1"/>
</dbReference>
<dbReference type="PROSITE" id="PS51608">
    <property type="entry name" value="SAM_MT_UBIE"/>
    <property type="match status" value="1"/>
</dbReference>
<protein>
    <recommendedName>
        <fullName evidence="5">Demethylmenaquinone methyltransferase</fullName>
        <ecNumber evidence="5">2.1.1.163</ecNumber>
    </recommendedName>
</protein>
<keyword evidence="2 5" id="KW-0489">Methyltransferase</keyword>
<dbReference type="AlphaFoldDB" id="A0A292YCW5"/>
<feature type="binding site" evidence="5">
    <location>
        <position position="81"/>
    </location>
    <ligand>
        <name>S-adenosyl-L-methionine</name>
        <dbReference type="ChEBI" id="CHEBI:59789"/>
    </ligand>
</feature>
<dbReference type="InterPro" id="IPR029063">
    <property type="entry name" value="SAM-dependent_MTases_sf"/>
</dbReference>
<comment type="caution">
    <text evidence="5">Lacks conserved residue(s) required for the propagation of feature annotation.</text>
</comment>
<dbReference type="Proteomes" id="UP000217944">
    <property type="component" value="Unassembled WGS sequence"/>
</dbReference>
<keyword evidence="4 5" id="KW-0949">S-adenosyl-L-methionine</keyword>
<name>A0A292YCW5_9BACT</name>
<dbReference type="PANTHER" id="PTHR43591">
    <property type="entry name" value="METHYLTRANSFERASE"/>
    <property type="match status" value="1"/>
</dbReference>
<evidence type="ECO:0000256" key="4">
    <source>
        <dbReference type="ARBA" id="ARBA00022691"/>
    </source>
</evidence>
<dbReference type="SUPFAM" id="SSF53335">
    <property type="entry name" value="S-adenosyl-L-methionine-dependent methyltransferases"/>
    <property type="match status" value="1"/>
</dbReference>
<dbReference type="InterPro" id="IPR023576">
    <property type="entry name" value="UbiE/COQ5_MeTrFase_CS"/>
</dbReference>
<dbReference type="GO" id="GO:0008425">
    <property type="term" value="F:2-methoxy-6-polyprenyl-1,4-benzoquinol methyltransferase activity"/>
    <property type="evidence" value="ECO:0007669"/>
    <property type="project" value="TreeGrafter"/>
</dbReference>
<evidence type="ECO:0000256" key="1">
    <source>
        <dbReference type="ARBA" id="ARBA00022428"/>
    </source>
</evidence>
<dbReference type="Pfam" id="PF01209">
    <property type="entry name" value="Ubie_methyltran"/>
    <property type="match status" value="1"/>
</dbReference>
<dbReference type="HAMAP" id="MF_01813">
    <property type="entry name" value="MenG_UbiE_methyltr"/>
    <property type="match status" value="1"/>
</dbReference>
<dbReference type="GO" id="GO:0032259">
    <property type="term" value="P:methylation"/>
    <property type="evidence" value="ECO:0007669"/>
    <property type="project" value="UniProtKB-KW"/>
</dbReference>
<comment type="caution">
    <text evidence="6">The sequence shown here is derived from an EMBL/GenBank/DDBJ whole genome shotgun (WGS) entry which is preliminary data.</text>
</comment>
<keyword evidence="7" id="KW-1185">Reference proteome</keyword>
<dbReference type="NCBIfam" id="NF001244">
    <property type="entry name" value="PRK00216.1-5"/>
    <property type="match status" value="1"/>
</dbReference>